<sequence>MFFRYVMSLCAIAVLAGCATGGGQNAGSVGIRMSDVDGNVFSGKSSSRFGLSSPNDMWERVQRGFSMPDLDNAIVRDREAWYTRNPNSVSRMLGRSDKYLFHVVEELERRRMPTELALLPFVESAFNPQAVSSAKAAGMWQFIPSTGKQYELAQNRFLDDRRDVLRSTRAAMDYLQRLYTMFGDWHLALAAYNWGEGNVQRAINRNIAAGRGTSYEELNMPQETRQYVPKLQALKNIIRNPATFNTALPNVANHPYFDQVKISRDIDVSMAARLAEISVDDFKALNPSLNKPMVIASLTPRILLPWEAAPRFRENLARLGNNRLASWTLWTAPTTMTVAQAAEQVGATEEQLREINRIPPRMMVRAGSSLMVPRPDWHNTEISSAVARSSSISFAPEVVLRRITLKAQDGDTIASFAARVGVPAQDVASWNRTSTNASLEADEAVVLNLPQTQASRLLNQQRAEEALAARAERLAQRQRQREESIVRVSSRKSSARTRDAEKEADTRPARSKANRNEEPSARGKAASREDERTTRRGKNAPKEDARPVKEKAAADDSRTAKGKPVRDDARSKRRADPEDRPERKDASRASDKAANRRAKGAEEAPAKARSAASDKPGRSGKNADKPAKDARTSGKEKNDKPARKGK</sequence>
<feature type="region of interest" description="Disordered" evidence="2">
    <location>
        <begin position="476"/>
        <end position="646"/>
    </location>
</feature>
<proteinExistence type="inferred from homology"/>
<keyword evidence="6" id="KW-1185">Reference proteome</keyword>
<dbReference type="RefSeq" id="WP_091814607.1">
    <property type="nucleotide sequence ID" value="NZ_FOCW01000001.1"/>
</dbReference>
<dbReference type="GO" id="GO:0016020">
    <property type="term" value="C:membrane"/>
    <property type="evidence" value="ECO:0007669"/>
    <property type="project" value="InterPro"/>
</dbReference>
<dbReference type="Pfam" id="PF01464">
    <property type="entry name" value="SLT"/>
    <property type="match status" value="1"/>
</dbReference>
<accession>A0A1H8FD62</accession>
<dbReference type="InterPro" id="IPR018392">
    <property type="entry name" value="LysM"/>
</dbReference>
<feature type="compositionally biased region" description="Basic and acidic residues" evidence="2">
    <location>
        <begin position="496"/>
        <end position="606"/>
    </location>
</feature>
<dbReference type="PANTHER" id="PTHR37423:SF2">
    <property type="entry name" value="MEMBRANE-BOUND LYTIC MUREIN TRANSGLYCOSYLASE C"/>
    <property type="match status" value="1"/>
</dbReference>
<dbReference type="PANTHER" id="PTHR37423">
    <property type="entry name" value="SOLUBLE LYTIC MUREIN TRANSGLYCOSYLASE-RELATED"/>
    <property type="match status" value="1"/>
</dbReference>
<dbReference type="Proteomes" id="UP000199531">
    <property type="component" value="Unassembled WGS sequence"/>
</dbReference>
<dbReference type="EMBL" id="FOCW01000001">
    <property type="protein sequence ID" value="SEN29510.1"/>
    <property type="molecule type" value="Genomic_DNA"/>
</dbReference>
<dbReference type="InterPro" id="IPR000189">
    <property type="entry name" value="Transglyc_AS"/>
</dbReference>
<gene>
    <name evidence="5" type="ORF">SAMN02745977_01010</name>
</gene>
<evidence type="ECO:0000256" key="3">
    <source>
        <dbReference type="SAM" id="SignalP"/>
    </source>
</evidence>
<feature type="signal peptide" evidence="3">
    <location>
        <begin position="1"/>
        <end position="26"/>
    </location>
</feature>
<evidence type="ECO:0000313" key="6">
    <source>
        <dbReference type="Proteomes" id="UP000199531"/>
    </source>
</evidence>
<reference evidence="5 6" key="1">
    <citation type="submission" date="2016-10" db="EMBL/GenBank/DDBJ databases">
        <authorList>
            <person name="de Groot N.N."/>
        </authorList>
    </citation>
    <scope>NUCLEOTIDE SEQUENCE [LARGE SCALE GENOMIC DNA]</scope>
    <source>
        <strain evidence="5 6">DSM 15123</strain>
    </source>
</reference>
<protein>
    <submittedName>
        <fullName evidence="5">LysM domain-containing protein</fullName>
    </submittedName>
</protein>
<evidence type="ECO:0000313" key="5">
    <source>
        <dbReference type="EMBL" id="SEN29510.1"/>
    </source>
</evidence>
<feature type="chain" id="PRO_5011559642" evidence="3">
    <location>
        <begin position="27"/>
        <end position="646"/>
    </location>
</feature>
<dbReference type="Pfam" id="PF01476">
    <property type="entry name" value="LysM"/>
    <property type="match status" value="1"/>
</dbReference>
<feature type="compositionally biased region" description="Basic and acidic residues" evidence="2">
    <location>
        <begin position="615"/>
        <end position="646"/>
    </location>
</feature>
<comment type="similarity">
    <text evidence="1">Belongs to the transglycosylase Slt family.</text>
</comment>
<feature type="domain" description="LysM" evidence="4">
    <location>
        <begin position="403"/>
        <end position="447"/>
    </location>
</feature>
<dbReference type="STRING" id="1121117.SAMN02745977_01010"/>
<dbReference type="SUPFAM" id="SSF53955">
    <property type="entry name" value="Lysozyme-like"/>
    <property type="match status" value="1"/>
</dbReference>
<dbReference type="GO" id="GO:0000270">
    <property type="term" value="P:peptidoglycan metabolic process"/>
    <property type="evidence" value="ECO:0007669"/>
    <property type="project" value="InterPro"/>
</dbReference>
<dbReference type="Gene3D" id="1.10.530.10">
    <property type="match status" value="1"/>
</dbReference>
<dbReference type="AlphaFoldDB" id="A0A1H8FD62"/>
<dbReference type="InterPro" id="IPR008258">
    <property type="entry name" value="Transglycosylase_SLT_dom_1"/>
</dbReference>
<evidence type="ECO:0000256" key="2">
    <source>
        <dbReference type="SAM" id="MobiDB-lite"/>
    </source>
</evidence>
<evidence type="ECO:0000256" key="1">
    <source>
        <dbReference type="ARBA" id="ARBA00007734"/>
    </source>
</evidence>
<evidence type="ECO:0000259" key="4">
    <source>
        <dbReference type="PROSITE" id="PS51782"/>
    </source>
</evidence>
<dbReference type="OrthoDB" id="9815002at2"/>
<organism evidence="5 6">
    <name type="scientific">Brachymonas denitrificans DSM 15123</name>
    <dbReference type="NCBI Taxonomy" id="1121117"/>
    <lineage>
        <taxon>Bacteria</taxon>
        <taxon>Pseudomonadati</taxon>
        <taxon>Pseudomonadota</taxon>
        <taxon>Betaproteobacteria</taxon>
        <taxon>Burkholderiales</taxon>
        <taxon>Comamonadaceae</taxon>
        <taxon>Brachymonas</taxon>
    </lineage>
</organism>
<dbReference type="PROSITE" id="PS51257">
    <property type="entry name" value="PROKAR_LIPOPROTEIN"/>
    <property type="match status" value="1"/>
</dbReference>
<dbReference type="CDD" id="cd16894">
    <property type="entry name" value="MltD-like"/>
    <property type="match status" value="1"/>
</dbReference>
<name>A0A1H8FD62_9BURK</name>
<feature type="compositionally biased region" description="Basic and acidic residues" evidence="2">
    <location>
        <begin position="476"/>
        <end position="485"/>
    </location>
</feature>
<dbReference type="GO" id="GO:0008933">
    <property type="term" value="F:peptidoglycan lytic transglycosylase activity"/>
    <property type="evidence" value="ECO:0007669"/>
    <property type="project" value="InterPro"/>
</dbReference>
<dbReference type="InterPro" id="IPR023346">
    <property type="entry name" value="Lysozyme-like_dom_sf"/>
</dbReference>
<keyword evidence="3" id="KW-0732">Signal</keyword>
<dbReference type="PROSITE" id="PS00922">
    <property type="entry name" value="TRANSGLYCOSYLASE"/>
    <property type="match status" value="1"/>
</dbReference>
<dbReference type="PROSITE" id="PS51782">
    <property type="entry name" value="LYSM"/>
    <property type="match status" value="1"/>
</dbReference>